<sequence length="218" mass="23297">MASLSLAPQPARRQRSPGPHAASAQPSSRASYPPCSTICVVGLHAGHTHQCCWARSPACGLNSECSRILAPIGLTERLMTSDLPRRDSSDSATVGPPSILLPAHARHTGALFLLRKCALTPLGRRAHRINAAHGFRAQPARTSGRGLPGTQVHVVACSPDSMRGAARRLRGWAAPSHCEPRRPSKQKQVAARSEPPCGVRARLLRTEERSGLSEARLC</sequence>
<name>A0A8E2DVR7_9APHY</name>
<accession>A0A8E2DVR7</accession>
<evidence type="ECO:0000256" key="1">
    <source>
        <dbReference type="SAM" id="MobiDB-lite"/>
    </source>
</evidence>
<dbReference type="EMBL" id="KV722330">
    <property type="protein sequence ID" value="OCH96571.1"/>
    <property type="molecule type" value="Genomic_DNA"/>
</dbReference>
<keyword evidence="3" id="KW-1185">Reference proteome</keyword>
<reference evidence="2 3" key="1">
    <citation type="submission" date="2016-07" db="EMBL/GenBank/DDBJ databases">
        <title>Draft genome of the white-rot fungus Obba rivulosa 3A-2.</title>
        <authorList>
            <consortium name="DOE Joint Genome Institute"/>
            <person name="Miettinen O."/>
            <person name="Riley R."/>
            <person name="Acob R."/>
            <person name="Barry K."/>
            <person name="Cullen D."/>
            <person name="De Vries R."/>
            <person name="Hainaut M."/>
            <person name="Hatakka A."/>
            <person name="Henrissat B."/>
            <person name="Hilden K."/>
            <person name="Kuo R."/>
            <person name="Labutti K."/>
            <person name="Lipzen A."/>
            <person name="Makela M.R."/>
            <person name="Sandor L."/>
            <person name="Spatafora J.W."/>
            <person name="Grigoriev I.V."/>
            <person name="Hibbett D.S."/>
        </authorList>
    </citation>
    <scope>NUCLEOTIDE SEQUENCE [LARGE SCALE GENOMIC DNA]</scope>
    <source>
        <strain evidence="2 3">3A-2</strain>
    </source>
</reference>
<protein>
    <submittedName>
        <fullName evidence="2">Uncharacterized protein</fullName>
    </submittedName>
</protein>
<feature type="region of interest" description="Disordered" evidence="1">
    <location>
        <begin position="174"/>
        <end position="195"/>
    </location>
</feature>
<dbReference type="AlphaFoldDB" id="A0A8E2DVR7"/>
<dbReference type="Proteomes" id="UP000250043">
    <property type="component" value="Unassembled WGS sequence"/>
</dbReference>
<evidence type="ECO:0000313" key="3">
    <source>
        <dbReference type="Proteomes" id="UP000250043"/>
    </source>
</evidence>
<proteinExistence type="predicted"/>
<evidence type="ECO:0000313" key="2">
    <source>
        <dbReference type="EMBL" id="OCH96571.1"/>
    </source>
</evidence>
<gene>
    <name evidence="2" type="ORF">OBBRIDRAFT_787128</name>
</gene>
<organism evidence="2 3">
    <name type="scientific">Obba rivulosa</name>
    <dbReference type="NCBI Taxonomy" id="1052685"/>
    <lineage>
        <taxon>Eukaryota</taxon>
        <taxon>Fungi</taxon>
        <taxon>Dikarya</taxon>
        <taxon>Basidiomycota</taxon>
        <taxon>Agaricomycotina</taxon>
        <taxon>Agaricomycetes</taxon>
        <taxon>Polyporales</taxon>
        <taxon>Gelatoporiaceae</taxon>
        <taxon>Obba</taxon>
    </lineage>
</organism>
<feature type="region of interest" description="Disordered" evidence="1">
    <location>
        <begin position="1"/>
        <end position="31"/>
    </location>
</feature>